<dbReference type="eggNOG" id="COG1396">
    <property type="taxonomic scope" value="Bacteria"/>
</dbReference>
<gene>
    <name evidence="6" type="ordered locus">Tbis_2869</name>
</gene>
<dbReference type="PROSITE" id="PS50943">
    <property type="entry name" value="HTH_CROC1"/>
    <property type="match status" value="1"/>
</dbReference>
<keyword evidence="1 2" id="KW-0238">DNA-binding</keyword>
<dbReference type="SMART" id="SM00530">
    <property type="entry name" value="HTH_XRE"/>
    <property type="match status" value="1"/>
</dbReference>
<feature type="DNA-binding region" description="H-T-H motif" evidence="2">
    <location>
        <begin position="118"/>
        <end position="137"/>
    </location>
</feature>
<dbReference type="Pfam" id="PF00440">
    <property type="entry name" value="TetR_N"/>
    <property type="match status" value="1"/>
</dbReference>
<dbReference type="PANTHER" id="PTHR30055:SF237">
    <property type="entry name" value="TRANSCRIPTIONAL REPRESSOR MCE3R"/>
    <property type="match status" value="1"/>
</dbReference>
<dbReference type="Pfam" id="PF01381">
    <property type="entry name" value="HTH_3"/>
    <property type="match status" value="1"/>
</dbReference>
<organism evidence="6 7">
    <name type="scientific">Thermobispora bispora (strain ATCC 19993 / DSM 43833 / CBS 139.67 / JCM 10125 / KCTC 9307 / NBRC 14880 / R51)</name>
    <dbReference type="NCBI Taxonomy" id="469371"/>
    <lineage>
        <taxon>Bacteria</taxon>
        <taxon>Bacillati</taxon>
        <taxon>Actinomycetota</taxon>
        <taxon>Actinomycetes</taxon>
        <taxon>Streptosporangiales</taxon>
        <taxon>Streptosporangiaceae</taxon>
        <taxon>Thermobispora</taxon>
    </lineage>
</organism>
<evidence type="ECO:0000256" key="3">
    <source>
        <dbReference type="SAM" id="MobiDB-lite"/>
    </source>
</evidence>
<dbReference type="PRINTS" id="PR00455">
    <property type="entry name" value="HTHTETR"/>
</dbReference>
<evidence type="ECO:0000256" key="2">
    <source>
        <dbReference type="PROSITE-ProRule" id="PRU00335"/>
    </source>
</evidence>
<name>D6Y6S7_THEBD</name>
<dbReference type="GO" id="GO:0000976">
    <property type="term" value="F:transcription cis-regulatory region binding"/>
    <property type="evidence" value="ECO:0007669"/>
    <property type="project" value="TreeGrafter"/>
</dbReference>
<dbReference type="RefSeq" id="WP_013133101.1">
    <property type="nucleotide sequence ID" value="NC_014165.1"/>
</dbReference>
<evidence type="ECO:0000313" key="7">
    <source>
        <dbReference type="Proteomes" id="UP000006640"/>
    </source>
</evidence>
<feature type="region of interest" description="Disordered" evidence="3">
    <location>
        <begin position="68"/>
        <end position="87"/>
    </location>
</feature>
<dbReference type="eggNOG" id="COG1309">
    <property type="taxonomic scope" value="Bacteria"/>
</dbReference>
<dbReference type="InterPro" id="IPR001647">
    <property type="entry name" value="HTH_TetR"/>
</dbReference>
<evidence type="ECO:0000256" key="1">
    <source>
        <dbReference type="ARBA" id="ARBA00023125"/>
    </source>
</evidence>
<dbReference type="SUPFAM" id="SSF47413">
    <property type="entry name" value="lambda repressor-like DNA-binding domains"/>
    <property type="match status" value="1"/>
</dbReference>
<dbReference type="InterPro" id="IPR009057">
    <property type="entry name" value="Homeodomain-like_sf"/>
</dbReference>
<evidence type="ECO:0000259" key="5">
    <source>
        <dbReference type="PROSITE" id="PS50977"/>
    </source>
</evidence>
<dbReference type="PANTHER" id="PTHR30055">
    <property type="entry name" value="HTH-TYPE TRANSCRIPTIONAL REGULATOR RUTR"/>
    <property type="match status" value="1"/>
</dbReference>
<dbReference type="STRING" id="469371.Tbis_2869"/>
<keyword evidence="7" id="KW-1185">Reference proteome</keyword>
<dbReference type="InterPro" id="IPR010982">
    <property type="entry name" value="Lambda_DNA-bd_dom_sf"/>
</dbReference>
<dbReference type="SUPFAM" id="SSF48498">
    <property type="entry name" value="Tetracyclin repressor-like, C-terminal domain"/>
    <property type="match status" value="1"/>
</dbReference>
<accession>D6Y6S7</accession>
<dbReference type="SUPFAM" id="SSF46689">
    <property type="entry name" value="Homeodomain-like"/>
    <property type="match status" value="1"/>
</dbReference>
<dbReference type="HOGENOM" id="CLU_069356_12_4_11"/>
<dbReference type="CDD" id="cd00093">
    <property type="entry name" value="HTH_XRE"/>
    <property type="match status" value="1"/>
</dbReference>
<evidence type="ECO:0000259" key="4">
    <source>
        <dbReference type="PROSITE" id="PS50943"/>
    </source>
</evidence>
<dbReference type="Pfam" id="PF17932">
    <property type="entry name" value="TetR_C_24"/>
    <property type="match status" value="1"/>
</dbReference>
<dbReference type="PROSITE" id="PS50977">
    <property type="entry name" value="HTH_TETR_2"/>
    <property type="match status" value="1"/>
</dbReference>
<dbReference type="InterPro" id="IPR041490">
    <property type="entry name" value="KstR2_TetR_C"/>
</dbReference>
<feature type="domain" description="HTH tetR-type" evidence="5">
    <location>
        <begin position="95"/>
        <end position="155"/>
    </location>
</feature>
<protein>
    <submittedName>
        <fullName evidence="6">Transcriptional regulator, TetR family</fullName>
    </submittedName>
</protein>
<feature type="domain" description="HTH cro/C1-type" evidence="4">
    <location>
        <begin position="14"/>
        <end position="68"/>
    </location>
</feature>
<dbReference type="Proteomes" id="UP000006640">
    <property type="component" value="Chromosome"/>
</dbReference>
<dbReference type="Gene3D" id="1.10.260.40">
    <property type="entry name" value="lambda repressor-like DNA-binding domains"/>
    <property type="match status" value="1"/>
</dbReference>
<dbReference type="InterPro" id="IPR050109">
    <property type="entry name" value="HTH-type_TetR-like_transc_reg"/>
</dbReference>
<dbReference type="AlphaFoldDB" id="D6Y6S7"/>
<reference evidence="6 7" key="1">
    <citation type="submission" date="2010-01" db="EMBL/GenBank/DDBJ databases">
        <title>The complete genome of Thermobispora bispora DSM 43833.</title>
        <authorList>
            <consortium name="US DOE Joint Genome Institute (JGI-PGF)"/>
            <person name="Lucas S."/>
            <person name="Copeland A."/>
            <person name="Lapidus A."/>
            <person name="Glavina del Rio T."/>
            <person name="Dalin E."/>
            <person name="Tice H."/>
            <person name="Bruce D."/>
            <person name="Goodwin L."/>
            <person name="Pitluck S."/>
            <person name="Kyrpides N."/>
            <person name="Mavromatis K."/>
            <person name="Ivanova N."/>
            <person name="Mikhailova N."/>
            <person name="Chertkov O."/>
            <person name="Brettin T."/>
            <person name="Detter J.C."/>
            <person name="Han C."/>
            <person name="Larimer F."/>
            <person name="Land M."/>
            <person name="Hauser L."/>
            <person name="Markowitz V."/>
            <person name="Cheng J.-F."/>
            <person name="Hugenholtz P."/>
            <person name="Woyke T."/>
            <person name="Wu D."/>
            <person name="Jando M."/>
            <person name="Schneider S."/>
            <person name="Klenk H.-P."/>
            <person name="Eisen J.A."/>
        </authorList>
    </citation>
    <scope>NUCLEOTIDE SEQUENCE [LARGE SCALE GENOMIC DNA]</scope>
    <source>
        <strain evidence="7">ATCC 19993 / DSM 43833 / CBS 139.67 / JCM 10125 / KCTC 9307 / NBRC 14880 / R51</strain>
    </source>
</reference>
<proteinExistence type="predicted"/>
<dbReference type="OrthoDB" id="1669699at2"/>
<dbReference type="Gene3D" id="1.10.357.10">
    <property type="entry name" value="Tetracycline Repressor, domain 2"/>
    <property type="match status" value="1"/>
</dbReference>
<evidence type="ECO:0000313" key="6">
    <source>
        <dbReference type="EMBL" id="ADG89568.1"/>
    </source>
</evidence>
<dbReference type="EMBL" id="CP001874">
    <property type="protein sequence ID" value="ADG89568.1"/>
    <property type="molecule type" value="Genomic_DNA"/>
</dbReference>
<dbReference type="KEGG" id="tbi:Tbis_2869"/>
<dbReference type="InterPro" id="IPR001387">
    <property type="entry name" value="Cro/C1-type_HTH"/>
</dbReference>
<dbReference type="InterPro" id="IPR036271">
    <property type="entry name" value="Tet_transcr_reg_TetR-rel_C_sf"/>
</dbReference>
<sequence>MSAMEERGRIGRAIRRARRDRGISLRELARLVGVSPGTISAIENGKTGITIARLSRIASALGVPPAALLEEPPPERAAGPPPGAGEPGEWRHFAPLPIDGVLAAAIRSFVATGYHGASMRDIAQQANMSVPGVYHHYLNKQELLVRILDIAMQDLIWRVERARDEGTGPLERIALVVEALALFHTRRSDLAFIGASEMRSLEPENRRKIAAMRDHVQHVLDRLIDEAVAEGRVEAEDARMAGKAIATMCTSLPSWFRIGGPMTPEEIAKQYARFALGLLGAKTGG</sequence>
<dbReference type="GO" id="GO:0003700">
    <property type="term" value="F:DNA-binding transcription factor activity"/>
    <property type="evidence" value="ECO:0007669"/>
    <property type="project" value="TreeGrafter"/>
</dbReference>